<dbReference type="Proteomes" id="UP000823674">
    <property type="component" value="Chromosome A09"/>
</dbReference>
<keyword evidence="2" id="KW-1185">Reference proteome</keyword>
<sequence>MVNRDKETVAVSATNRIQRCSSKSTERQRLQLHNRYALLTVDAQYHKTKPTTKPIQMVNRDKETVAVSATNRIQRCSSKSTERQRLQLHNRYALLTVDGS</sequence>
<proteinExistence type="predicted"/>
<organism evidence="1 2">
    <name type="scientific">Brassica rapa subsp. trilocularis</name>
    <dbReference type="NCBI Taxonomy" id="1813537"/>
    <lineage>
        <taxon>Eukaryota</taxon>
        <taxon>Viridiplantae</taxon>
        <taxon>Streptophyta</taxon>
        <taxon>Embryophyta</taxon>
        <taxon>Tracheophyta</taxon>
        <taxon>Spermatophyta</taxon>
        <taxon>Magnoliopsida</taxon>
        <taxon>eudicotyledons</taxon>
        <taxon>Gunneridae</taxon>
        <taxon>Pentapetalae</taxon>
        <taxon>rosids</taxon>
        <taxon>malvids</taxon>
        <taxon>Brassicales</taxon>
        <taxon>Brassicaceae</taxon>
        <taxon>Brassiceae</taxon>
        <taxon>Brassica</taxon>
    </lineage>
</organism>
<comment type="caution">
    <text evidence="1">The sequence shown here is derived from an EMBL/GenBank/DDBJ whole genome shotgun (WGS) entry which is preliminary data.</text>
</comment>
<protein>
    <submittedName>
        <fullName evidence="1">Uncharacterized protein</fullName>
    </submittedName>
</protein>
<evidence type="ECO:0000313" key="2">
    <source>
        <dbReference type="Proteomes" id="UP000823674"/>
    </source>
</evidence>
<accession>A0ABQ7LLN5</accession>
<evidence type="ECO:0000313" key="1">
    <source>
        <dbReference type="EMBL" id="KAG5386530.1"/>
    </source>
</evidence>
<gene>
    <name evidence="1" type="primary">A09g517660.1_BraROA</name>
    <name evidence="1" type="ORF">IGI04_038000</name>
</gene>
<dbReference type="EMBL" id="JADBGQ010000008">
    <property type="protein sequence ID" value="KAG5386530.1"/>
    <property type="molecule type" value="Genomic_DNA"/>
</dbReference>
<reference evidence="1 2" key="1">
    <citation type="submission" date="2021-03" db="EMBL/GenBank/DDBJ databases">
        <authorList>
            <person name="King G.J."/>
            <person name="Bancroft I."/>
            <person name="Baten A."/>
            <person name="Bloomfield J."/>
            <person name="Borpatragohain P."/>
            <person name="He Z."/>
            <person name="Irish N."/>
            <person name="Irwin J."/>
            <person name="Liu K."/>
            <person name="Mauleon R.P."/>
            <person name="Moore J."/>
            <person name="Morris R."/>
            <person name="Ostergaard L."/>
            <person name="Wang B."/>
            <person name="Wells R."/>
        </authorList>
    </citation>
    <scope>NUCLEOTIDE SEQUENCE [LARGE SCALE GENOMIC DNA]</scope>
    <source>
        <strain evidence="1">R-o-18</strain>
        <tissue evidence="1">Leaf</tissue>
    </source>
</reference>
<name>A0ABQ7LLN5_BRACM</name>